<name>A0A1E7ZBY1_9ALTE</name>
<dbReference type="Proteomes" id="UP000175691">
    <property type="component" value="Unassembled WGS sequence"/>
</dbReference>
<evidence type="ECO:0000313" key="3">
    <source>
        <dbReference type="Proteomes" id="UP000175691"/>
    </source>
</evidence>
<dbReference type="Gene3D" id="3.40.630.30">
    <property type="match status" value="1"/>
</dbReference>
<keyword evidence="2" id="KW-0808">Transferase</keyword>
<evidence type="ECO:0000313" key="2">
    <source>
        <dbReference type="EMBL" id="OFC71019.1"/>
    </source>
</evidence>
<dbReference type="SUPFAM" id="SSF55729">
    <property type="entry name" value="Acyl-CoA N-acyltransferases (Nat)"/>
    <property type="match status" value="1"/>
</dbReference>
<feature type="domain" description="N-acetyltransferase" evidence="1">
    <location>
        <begin position="32"/>
        <end position="183"/>
    </location>
</feature>
<dbReference type="AlphaFoldDB" id="A0A1E7ZBY1"/>
<dbReference type="InterPro" id="IPR051908">
    <property type="entry name" value="Ribosomal_N-acetyltransferase"/>
</dbReference>
<dbReference type="OrthoDB" id="5292292at2"/>
<reference evidence="2 3" key="1">
    <citation type="submission" date="2016-08" db="EMBL/GenBank/DDBJ databases">
        <authorList>
            <person name="Seilhamer J.J."/>
        </authorList>
    </citation>
    <scope>NUCLEOTIDE SEQUENCE [LARGE SCALE GENOMIC DNA]</scope>
    <source>
        <strain evidence="2 3">KCTC 42603</strain>
    </source>
</reference>
<evidence type="ECO:0000259" key="1">
    <source>
        <dbReference type="PROSITE" id="PS51186"/>
    </source>
</evidence>
<protein>
    <submittedName>
        <fullName evidence="2">Ribosomal-protein-serine acetyltransferase</fullName>
    </submittedName>
</protein>
<sequence>MIDLSTLPSRLPAIATTASPISIERISEKHAEMLCEAAQLSINHVRPWMGTALCPVTLPQARQCIATLKAQRDSGYGITYLLVMDGKCLGMGFINYIHPLHGNANLGFWIRPEACGQGVAVQLSQALKKLAFTQMNLHRLELLIEPNNKASLRVAEKLGAEKEGFLRKRVSGRNALLYAVTTE</sequence>
<accession>A0A1E7ZBY1</accession>
<gene>
    <name evidence="2" type="ORF">BFC18_11335</name>
</gene>
<proteinExistence type="predicted"/>
<dbReference type="RefSeq" id="WP_070125413.1">
    <property type="nucleotide sequence ID" value="NZ_MDHN01000021.1"/>
</dbReference>
<dbReference type="GO" id="GO:0005737">
    <property type="term" value="C:cytoplasm"/>
    <property type="evidence" value="ECO:0007669"/>
    <property type="project" value="TreeGrafter"/>
</dbReference>
<dbReference type="PROSITE" id="PS51186">
    <property type="entry name" value="GNAT"/>
    <property type="match status" value="1"/>
</dbReference>
<keyword evidence="3" id="KW-1185">Reference proteome</keyword>
<dbReference type="InterPro" id="IPR016181">
    <property type="entry name" value="Acyl_CoA_acyltransferase"/>
</dbReference>
<dbReference type="Pfam" id="PF13302">
    <property type="entry name" value="Acetyltransf_3"/>
    <property type="match status" value="1"/>
</dbReference>
<organism evidence="2 3">
    <name type="scientific">Alteromonas confluentis</name>
    <dbReference type="NCBI Taxonomy" id="1656094"/>
    <lineage>
        <taxon>Bacteria</taxon>
        <taxon>Pseudomonadati</taxon>
        <taxon>Pseudomonadota</taxon>
        <taxon>Gammaproteobacteria</taxon>
        <taxon>Alteromonadales</taxon>
        <taxon>Alteromonadaceae</taxon>
        <taxon>Alteromonas/Salinimonas group</taxon>
        <taxon>Alteromonas</taxon>
    </lineage>
</organism>
<dbReference type="PANTHER" id="PTHR43441">
    <property type="entry name" value="RIBOSOMAL-PROTEIN-SERINE ACETYLTRANSFERASE"/>
    <property type="match status" value="1"/>
</dbReference>
<comment type="caution">
    <text evidence="2">The sequence shown here is derived from an EMBL/GenBank/DDBJ whole genome shotgun (WGS) entry which is preliminary data.</text>
</comment>
<dbReference type="EMBL" id="MDHN01000021">
    <property type="protein sequence ID" value="OFC71019.1"/>
    <property type="molecule type" value="Genomic_DNA"/>
</dbReference>
<dbReference type="InterPro" id="IPR000182">
    <property type="entry name" value="GNAT_dom"/>
</dbReference>
<dbReference type="PANTHER" id="PTHR43441:SF10">
    <property type="entry name" value="ACETYLTRANSFERASE"/>
    <property type="match status" value="1"/>
</dbReference>
<dbReference type="GO" id="GO:0008999">
    <property type="term" value="F:protein-N-terminal-alanine acetyltransferase activity"/>
    <property type="evidence" value="ECO:0007669"/>
    <property type="project" value="TreeGrafter"/>
</dbReference>
<dbReference type="STRING" id="1656094.BFC18_11335"/>
<dbReference type="GO" id="GO:1990189">
    <property type="term" value="F:protein N-terminal-serine acetyltransferase activity"/>
    <property type="evidence" value="ECO:0007669"/>
    <property type="project" value="TreeGrafter"/>
</dbReference>